<comment type="caution">
    <text evidence="1">The sequence shown here is derived from an EMBL/GenBank/DDBJ whole genome shotgun (WGS) entry which is preliminary data.</text>
</comment>
<proteinExistence type="predicted"/>
<dbReference type="EMBL" id="AMRA01000093">
    <property type="protein sequence ID" value="EKF22797.1"/>
    <property type="molecule type" value="Genomic_DNA"/>
</dbReference>
<protein>
    <submittedName>
        <fullName evidence="1">Uncharacterized protein</fullName>
    </submittedName>
</protein>
<organism evidence="1 2">
    <name type="scientific">Mycolicibacterium hassiacum (strain DSM 44199 / CIP 105218 / JCM 12690 / 3849)</name>
    <name type="common">Mycobacterium hassiacum</name>
    <dbReference type="NCBI Taxonomy" id="1122247"/>
    <lineage>
        <taxon>Bacteria</taxon>
        <taxon>Bacillati</taxon>
        <taxon>Actinomycetota</taxon>
        <taxon>Actinomycetes</taxon>
        <taxon>Mycobacteriales</taxon>
        <taxon>Mycobacteriaceae</taxon>
        <taxon>Mycolicibacterium</taxon>
    </lineage>
</organism>
<dbReference type="PROSITE" id="PS51257">
    <property type="entry name" value="PROKAR_LIPOPROTEIN"/>
    <property type="match status" value="1"/>
</dbReference>
<dbReference type="AlphaFoldDB" id="K5BEA0"/>
<evidence type="ECO:0000313" key="1">
    <source>
        <dbReference type="EMBL" id="EKF22797.1"/>
    </source>
</evidence>
<dbReference type="OrthoDB" id="4640292at2"/>
<dbReference type="Proteomes" id="UP000006265">
    <property type="component" value="Unassembled WGS sequence"/>
</dbReference>
<sequence>MNGKRFRTGIAAAALGLAACVLAAPVAHAEKLSEKTIKKECEAAGGVYSRSGTVSTCTYKDIKGNKWMDWFSGGHYVDTIPW</sequence>
<reference evidence="1 2" key="1">
    <citation type="journal article" date="2012" name="J. Bacteriol.">
        <title>Genome sequence of Mycobacterium hassiacum DSM 44199, a rare source of heat-stable mycobacterial proteins.</title>
        <authorList>
            <person name="Tiago I."/>
            <person name="Maranha A."/>
            <person name="Mendes V."/>
            <person name="Alarico S."/>
            <person name="Moynihan P.J."/>
            <person name="Clarke A.J."/>
            <person name="Macedo-Ribeiro S."/>
            <person name="Pereira P.J."/>
            <person name="Empadinhas N."/>
        </authorList>
    </citation>
    <scope>NUCLEOTIDE SEQUENCE [LARGE SCALE GENOMIC DNA]</scope>
    <source>
        <strain evidence="2">DSM 44199 / CIP 105218 / JCM 12690 / 3849</strain>
    </source>
</reference>
<dbReference type="RefSeq" id="WP_005629344.1">
    <property type="nucleotide sequence ID" value="NZ_AMRA01000093.1"/>
</dbReference>
<evidence type="ECO:0000313" key="2">
    <source>
        <dbReference type="Proteomes" id="UP000006265"/>
    </source>
</evidence>
<name>K5BEA0_MYCHD</name>
<dbReference type="PATRIC" id="fig|1122247.3.peg.3104"/>
<accession>K5BEA0</accession>
<dbReference type="eggNOG" id="ENOG50324WM">
    <property type="taxonomic scope" value="Bacteria"/>
</dbReference>
<gene>
    <name evidence="1" type="ORF">C731_3237</name>
</gene>
<keyword evidence="2" id="KW-1185">Reference proteome</keyword>